<sequence length="171" mass="19918">MNQNNKRVLEQYEIDLKAVRKTIHKASWFHLSLLIFQMFLYGVVVYLVEDLTAYGSTTFNTLSTLFSLCLGSFFICTIVWAVAPYSHSLYILSKYERDVRLGKRTLDSILKRLEFSIEPPQGLRQWIKVSRISIWTFLPLINIIFEGIIIKLELDVISAKIANDPKRKNQE</sequence>
<accession>A0A4R0XYF5</accession>
<dbReference type="AlphaFoldDB" id="A0A4R0XYF5"/>
<feature type="transmembrane region" description="Helical" evidence="1">
    <location>
        <begin position="60"/>
        <end position="83"/>
    </location>
</feature>
<keyword evidence="1" id="KW-0472">Membrane</keyword>
<feature type="transmembrane region" description="Helical" evidence="1">
    <location>
        <begin position="28"/>
        <end position="48"/>
    </location>
</feature>
<proteinExistence type="predicted"/>
<name>A0A4R0XYF5_9MOLU</name>
<gene>
    <name evidence="2" type="ORF">C4B25_00190</name>
</gene>
<keyword evidence="1" id="KW-0812">Transmembrane</keyword>
<dbReference type="Proteomes" id="UP000291072">
    <property type="component" value="Unassembled WGS sequence"/>
</dbReference>
<reference evidence="2 3" key="1">
    <citation type="submission" date="2018-02" db="EMBL/GenBank/DDBJ databases">
        <title>Mycoplasma marinum and Mycoplasma todarodis sp. nov., moderately halophilic and psychrotolerant mycoplasmas isolated from cephalopods.</title>
        <authorList>
            <person name="Viver T."/>
        </authorList>
    </citation>
    <scope>NUCLEOTIDE SEQUENCE [LARGE SCALE GENOMIC DNA]</scope>
    <source>
        <strain evidence="2 3">5H</strain>
    </source>
</reference>
<keyword evidence="3" id="KW-1185">Reference proteome</keyword>
<evidence type="ECO:0000256" key="1">
    <source>
        <dbReference type="SAM" id="Phobius"/>
    </source>
</evidence>
<evidence type="ECO:0000313" key="2">
    <source>
        <dbReference type="EMBL" id="TCG12099.1"/>
    </source>
</evidence>
<dbReference type="EMBL" id="PSZP01000001">
    <property type="protein sequence ID" value="TCG12099.1"/>
    <property type="molecule type" value="Genomic_DNA"/>
</dbReference>
<evidence type="ECO:0000313" key="3">
    <source>
        <dbReference type="Proteomes" id="UP000291072"/>
    </source>
</evidence>
<dbReference type="RefSeq" id="WP_131613052.1">
    <property type="nucleotide sequence ID" value="NZ_PSZP01000001.1"/>
</dbReference>
<organism evidence="2 3">
    <name type="scientific">Mycoplasma todarodis</name>
    <dbReference type="NCBI Taxonomy" id="1937191"/>
    <lineage>
        <taxon>Bacteria</taxon>
        <taxon>Bacillati</taxon>
        <taxon>Mycoplasmatota</taxon>
        <taxon>Mollicutes</taxon>
        <taxon>Mycoplasmataceae</taxon>
        <taxon>Mycoplasma</taxon>
    </lineage>
</organism>
<feature type="transmembrane region" description="Helical" evidence="1">
    <location>
        <begin position="132"/>
        <end position="150"/>
    </location>
</feature>
<comment type="caution">
    <text evidence="2">The sequence shown here is derived from an EMBL/GenBank/DDBJ whole genome shotgun (WGS) entry which is preliminary data.</text>
</comment>
<protein>
    <submittedName>
        <fullName evidence="2">Uncharacterized protein</fullName>
    </submittedName>
</protein>
<keyword evidence="1" id="KW-1133">Transmembrane helix</keyword>